<feature type="transmembrane region" description="Helical" evidence="4">
    <location>
        <begin position="260"/>
        <end position="278"/>
    </location>
</feature>
<feature type="transmembrane region" description="Helical" evidence="4">
    <location>
        <begin position="316"/>
        <end position="335"/>
    </location>
</feature>
<feature type="transmembrane region" description="Helical" evidence="4">
    <location>
        <begin position="284"/>
        <end position="304"/>
    </location>
</feature>
<feature type="transmembrane region" description="Helical" evidence="4">
    <location>
        <begin position="33"/>
        <end position="54"/>
    </location>
</feature>
<dbReference type="Proteomes" id="UP000004688">
    <property type="component" value="Chromosome"/>
</dbReference>
<protein>
    <submittedName>
        <fullName evidence="6">Putative MFS-type transporter</fullName>
    </submittedName>
</protein>
<evidence type="ECO:0000256" key="2">
    <source>
        <dbReference type="ARBA" id="ARBA00022989"/>
    </source>
</evidence>
<dbReference type="InterPro" id="IPR050327">
    <property type="entry name" value="Proton-linked_MCT"/>
</dbReference>
<dbReference type="RefSeq" id="WP_015495767.1">
    <property type="nucleotide sequence ID" value="NC_020908.1"/>
</dbReference>
<keyword evidence="3 4" id="KW-0472">Membrane</keyword>
<feature type="transmembrane region" description="Helical" evidence="4">
    <location>
        <begin position="91"/>
        <end position="110"/>
    </location>
</feature>
<dbReference type="InterPro" id="IPR036259">
    <property type="entry name" value="MFS_trans_sf"/>
</dbReference>
<feature type="transmembrane region" description="Helical" evidence="4">
    <location>
        <begin position="149"/>
        <end position="174"/>
    </location>
</feature>
<evidence type="ECO:0000256" key="1">
    <source>
        <dbReference type="ARBA" id="ARBA00022692"/>
    </source>
</evidence>
<feature type="transmembrane region" description="Helical" evidence="4">
    <location>
        <begin position="195"/>
        <end position="216"/>
    </location>
</feature>
<evidence type="ECO:0000313" key="7">
    <source>
        <dbReference type="Proteomes" id="UP000004688"/>
    </source>
</evidence>
<dbReference type="GO" id="GO:0022857">
    <property type="term" value="F:transmembrane transporter activity"/>
    <property type="evidence" value="ECO:0007669"/>
    <property type="project" value="InterPro"/>
</dbReference>
<dbReference type="Gene3D" id="1.20.1250.20">
    <property type="entry name" value="MFS general substrate transporter like domains"/>
    <property type="match status" value="2"/>
</dbReference>
<feature type="transmembrane region" description="Helical" evidence="4">
    <location>
        <begin position="228"/>
        <end position="248"/>
    </location>
</feature>
<dbReference type="PROSITE" id="PS50850">
    <property type="entry name" value="MFS"/>
    <property type="match status" value="1"/>
</dbReference>
<dbReference type="InterPro" id="IPR020846">
    <property type="entry name" value="MFS_dom"/>
</dbReference>
<keyword evidence="7" id="KW-1185">Reference proteome</keyword>
<dbReference type="PANTHER" id="PTHR11360">
    <property type="entry name" value="MONOCARBOXYLATE TRANSPORTER"/>
    <property type="match status" value="1"/>
</dbReference>
<evidence type="ECO:0000256" key="4">
    <source>
        <dbReference type="SAM" id="Phobius"/>
    </source>
</evidence>
<evidence type="ECO:0000259" key="5">
    <source>
        <dbReference type="PROSITE" id="PS50850"/>
    </source>
</evidence>
<dbReference type="SUPFAM" id="SSF103473">
    <property type="entry name" value="MFS general substrate transporter"/>
    <property type="match status" value="1"/>
</dbReference>
<feature type="transmembrane region" description="Helical" evidence="4">
    <location>
        <begin position="122"/>
        <end position="143"/>
    </location>
</feature>
<dbReference type="eggNOG" id="COG2814">
    <property type="taxonomic scope" value="Bacteria"/>
</dbReference>
<dbReference type="InterPro" id="IPR011701">
    <property type="entry name" value="MFS"/>
</dbReference>
<sequence length="370" mass="38055">MLFAASMVSMVLGSIHAFSVFLVPLEAEFGTSRATVSLIYSFGLVFLTIAVLFGPAVYSRLRPATFYIWVSVLGSIGAGLAGIAGGLELVWIGYSLFFGVANGLGYGFGLQFAARANPDRSGLAMGVVTAAYALGAVLAPYGFEVALAFGGFSLAMLALCSIVFLVGIGAAVLVARSGARYVDTQTDTGVSNLPWLRIAAIWLAYGSGVAAGLMAIGHAAGIAATAGFSGWKAAATIAGCNLVGSLLSGWLSDRISHRRILMILPLLSAIALLTLSVLPRETIALLGVVGFAYGGMIATYPAAIARLFPGEDGPYAYGRIFTAWGVAGLLAPWLAGQIYDWGGSYTPALWVAAGLGVLSAFVAQKAILSA</sequence>
<name>M9RQH0_9RHOB</name>
<proteinExistence type="predicted"/>
<dbReference type="AlphaFoldDB" id="M9RQH0"/>
<reference evidence="6 7" key="1">
    <citation type="journal article" date="2013" name="PLoS ONE">
        <title>Poles Apart: Arctic and Antarctic Octadecabacter strains Share High Genome Plasticity and a New Type of Xanthorhodopsin.</title>
        <authorList>
            <person name="Vollmers J."/>
            <person name="Voget S."/>
            <person name="Dietrich S."/>
            <person name="Gollnow K."/>
            <person name="Smits M."/>
            <person name="Meyer K."/>
            <person name="Brinkhoff T."/>
            <person name="Simon M."/>
            <person name="Daniel R."/>
        </authorList>
    </citation>
    <scope>NUCLEOTIDE SEQUENCE [LARGE SCALE GENOMIC DNA]</scope>
    <source>
        <strain evidence="6 7">238</strain>
    </source>
</reference>
<dbReference type="KEGG" id="oar:OA238_c26680"/>
<feature type="domain" description="Major facilitator superfamily (MFS) profile" evidence="5">
    <location>
        <begin position="1"/>
        <end position="370"/>
    </location>
</feature>
<keyword evidence="1 4" id="KW-0812">Transmembrane</keyword>
<dbReference type="Pfam" id="PF07690">
    <property type="entry name" value="MFS_1"/>
    <property type="match status" value="1"/>
</dbReference>
<evidence type="ECO:0000256" key="3">
    <source>
        <dbReference type="ARBA" id="ARBA00023136"/>
    </source>
</evidence>
<organism evidence="6 7">
    <name type="scientific">Octadecabacter arcticus 238</name>
    <dbReference type="NCBI Taxonomy" id="391616"/>
    <lineage>
        <taxon>Bacteria</taxon>
        <taxon>Pseudomonadati</taxon>
        <taxon>Pseudomonadota</taxon>
        <taxon>Alphaproteobacteria</taxon>
        <taxon>Rhodobacterales</taxon>
        <taxon>Roseobacteraceae</taxon>
        <taxon>Octadecabacter</taxon>
    </lineage>
</organism>
<keyword evidence="2 4" id="KW-1133">Transmembrane helix</keyword>
<feature type="transmembrane region" description="Helical" evidence="4">
    <location>
        <begin position="66"/>
        <end position="85"/>
    </location>
</feature>
<dbReference type="HOGENOM" id="CLU_001265_59_7_5"/>
<evidence type="ECO:0000313" key="6">
    <source>
        <dbReference type="EMBL" id="AGI72706.1"/>
    </source>
</evidence>
<feature type="transmembrane region" description="Helical" evidence="4">
    <location>
        <begin position="347"/>
        <end position="368"/>
    </location>
</feature>
<dbReference type="EMBL" id="CP003742">
    <property type="protein sequence ID" value="AGI72706.1"/>
    <property type="molecule type" value="Genomic_DNA"/>
</dbReference>
<gene>
    <name evidence="6" type="ORF">OA238_c26680</name>
</gene>
<accession>M9RQH0</accession>
<dbReference type="STRING" id="391616.OA238_c26680"/>